<dbReference type="GO" id="GO:0006457">
    <property type="term" value="P:protein folding"/>
    <property type="evidence" value="ECO:0007669"/>
    <property type="project" value="UniProtKB-UniRule"/>
</dbReference>
<dbReference type="PANTHER" id="PTHR47245">
    <property type="entry name" value="PEPTIDYLPROLYL ISOMERASE"/>
    <property type="match status" value="1"/>
</dbReference>
<sequence>MDNNKPSQPDNEEEMKDSLTEERETEQETTILPEMQEEENQQHSSEAQPQVVKGKKSVVWMVISGVLAAALIVVLVYPPFGGGRESVASVNGTNISKDELYNELVSLGGESTLNSMITMKLIDQEATKANVSVTEQDVNAEIETLKTQYGGEEGLNTALSQSGMTMDSLKKNTEVQVKIRKILEPQTTVKDEDISAYYEANKATFATPEQVRASHILVKTKEEADDIKKQLDEGADFATLAKEKSTDTGSAANGGDLGFFGEGEMVEAFEKAAFSMKNDEISDPIKSDYGYHIIKRTDYKEATNPTEEDKKEDIRNILVEQQVGELSTNWMSELRSKATIVNTLDPADESSDAPAASTGDTESSAKE</sequence>
<dbReference type="PROSITE" id="PS01096">
    <property type="entry name" value="PPIC_PPIASE_1"/>
    <property type="match status" value="1"/>
</dbReference>
<keyword evidence="7" id="KW-0732">Signal</keyword>
<dbReference type="Gene3D" id="3.10.50.40">
    <property type="match status" value="1"/>
</dbReference>
<comment type="subcellular location">
    <subcellularLocation>
        <location evidence="1">Cell membrane</location>
        <topology evidence="1">Lipid-anchor</topology>
    </subcellularLocation>
</comment>
<dbReference type="Proteomes" id="UP000247459">
    <property type="component" value="Unassembled WGS sequence"/>
</dbReference>
<evidence type="ECO:0000256" key="1">
    <source>
        <dbReference type="ARBA" id="ARBA00004193"/>
    </source>
</evidence>
<keyword evidence="5" id="KW-0564">Palmitate</keyword>
<reference evidence="12 13" key="1">
    <citation type="submission" date="2018-01" db="EMBL/GenBank/DDBJ databases">
        <title>Genome sequence of the PGP bacterium Paenibacillus illinoisensis E3.</title>
        <authorList>
            <person name="Rolli E."/>
            <person name="Marasco R."/>
            <person name="Bessem C."/>
            <person name="Michoud G."/>
            <person name="Gaiarsa S."/>
            <person name="Borin S."/>
            <person name="Daffonchio D."/>
        </authorList>
    </citation>
    <scope>NUCLEOTIDE SEQUENCE [LARGE SCALE GENOMIC DNA]</scope>
    <source>
        <strain evidence="12 13">E3</strain>
    </source>
</reference>
<evidence type="ECO:0000256" key="10">
    <source>
        <dbReference type="SAM" id="Phobius"/>
    </source>
</evidence>
<comment type="function">
    <text evidence="7">Plays a major role in protein secretion by helping the post-translocational extracellular folding of several secreted proteins.</text>
</comment>
<evidence type="ECO:0000256" key="3">
    <source>
        <dbReference type="ARBA" id="ARBA00022475"/>
    </source>
</evidence>
<dbReference type="Gene3D" id="1.10.4030.10">
    <property type="entry name" value="Porin chaperone SurA, peptide-binding domain"/>
    <property type="match status" value="1"/>
</dbReference>
<comment type="similarity">
    <text evidence="2 7">Belongs to the PrsA family.</text>
</comment>
<evidence type="ECO:0000259" key="11">
    <source>
        <dbReference type="PROSITE" id="PS50198"/>
    </source>
</evidence>
<evidence type="ECO:0000256" key="5">
    <source>
        <dbReference type="ARBA" id="ARBA00023139"/>
    </source>
</evidence>
<dbReference type="PROSITE" id="PS50198">
    <property type="entry name" value="PPIC_PPIASE_2"/>
    <property type="match status" value="1"/>
</dbReference>
<dbReference type="InterPro" id="IPR000297">
    <property type="entry name" value="PPIase_PpiC"/>
</dbReference>
<dbReference type="InterPro" id="IPR027304">
    <property type="entry name" value="Trigger_fact/SurA_dom_sf"/>
</dbReference>
<dbReference type="SUPFAM" id="SSF54534">
    <property type="entry name" value="FKBP-like"/>
    <property type="match status" value="1"/>
</dbReference>
<keyword evidence="7 8" id="KW-0697">Rotamase</keyword>
<keyword evidence="3 7" id="KW-1003">Cell membrane</keyword>
<accession>A0A2W0CNA4</accession>
<keyword evidence="7 8" id="KW-0413">Isomerase</keyword>
<dbReference type="InterPro" id="IPR050245">
    <property type="entry name" value="PrsA_foldase"/>
</dbReference>
<evidence type="ECO:0000256" key="8">
    <source>
        <dbReference type="PROSITE-ProRule" id="PRU00278"/>
    </source>
</evidence>
<dbReference type="PANTHER" id="PTHR47245:SF2">
    <property type="entry name" value="PEPTIDYL-PROLYL CIS-TRANS ISOMERASE HP_0175-RELATED"/>
    <property type="match status" value="1"/>
</dbReference>
<comment type="catalytic activity">
    <reaction evidence="7">
        <text>[protein]-peptidylproline (omega=180) = [protein]-peptidylproline (omega=0)</text>
        <dbReference type="Rhea" id="RHEA:16237"/>
        <dbReference type="Rhea" id="RHEA-COMP:10747"/>
        <dbReference type="Rhea" id="RHEA-COMP:10748"/>
        <dbReference type="ChEBI" id="CHEBI:83833"/>
        <dbReference type="ChEBI" id="CHEBI:83834"/>
        <dbReference type="EC" id="5.2.1.8"/>
    </reaction>
</comment>
<organism evidence="12 13">
    <name type="scientific">Paenibacillus illinoisensis</name>
    <dbReference type="NCBI Taxonomy" id="59845"/>
    <lineage>
        <taxon>Bacteria</taxon>
        <taxon>Bacillati</taxon>
        <taxon>Bacillota</taxon>
        <taxon>Bacilli</taxon>
        <taxon>Bacillales</taxon>
        <taxon>Paenibacillaceae</taxon>
        <taxon>Paenibacillus</taxon>
    </lineage>
</organism>
<proteinExistence type="inferred from homology"/>
<name>A0A2W0CNA4_9BACL</name>
<keyword evidence="10" id="KW-0812">Transmembrane</keyword>
<keyword evidence="12" id="KW-0560">Oxidoreductase</keyword>
<dbReference type="RefSeq" id="WP_095357647.1">
    <property type="nucleotide sequence ID" value="NZ_JAXBDC010000001.1"/>
</dbReference>
<feature type="compositionally biased region" description="Polar residues" evidence="9">
    <location>
        <begin position="358"/>
        <end position="367"/>
    </location>
</feature>
<evidence type="ECO:0000256" key="9">
    <source>
        <dbReference type="SAM" id="MobiDB-lite"/>
    </source>
</evidence>
<dbReference type="InterPro" id="IPR046357">
    <property type="entry name" value="PPIase_dom_sf"/>
</dbReference>
<dbReference type="InterPro" id="IPR023058">
    <property type="entry name" value="PPIase_PpiC_CS"/>
</dbReference>
<dbReference type="SUPFAM" id="SSF109998">
    <property type="entry name" value="Triger factor/SurA peptide-binding domain-like"/>
    <property type="match status" value="1"/>
</dbReference>
<feature type="region of interest" description="Disordered" evidence="9">
    <location>
        <begin position="1"/>
        <end position="50"/>
    </location>
</feature>
<dbReference type="HAMAP" id="MF_01145">
    <property type="entry name" value="Foldase_PrsA"/>
    <property type="match status" value="1"/>
</dbReference>
<evidence type="ECO:0000256" key="6">
    <source>
        <dbReference type="ARBA" id="ARBA00023288"/>
    </source>
</evidence>
<keyword evidence="6" id="KW-0449">Lipoprotein</keyword>
<evidence type="ECO:0000256" key="7">
    <source>
        <dbReference type="HAMAP-Rule" id="MF_01145"/>
    </source>
</evidence>
<evidence type="ECO:0000313" key="12">
    <source>
        <dbReference type="EMBL" id="PYY25131.1"/>
    </source>
</evidence>
<dbReference type="Pfam" id="PF00639">
    <property type="entry name" value="Rotamase"/>
    <property type="match status" value="1"/>
</dbReference>
<dbReference type="AlphaFoldDB" id="A0A2W0CNA4"/>
<evidence type="ECO:0000313" key="13">
    <source>
        <dbReference type="Proteomes" id="UP000247459"/>
    </source>
</evidence>
<gene>
    <name evidence="7 12" type="primary">prsA</name>
    <name evidence="12" type="ORF">PIL02S_06725</name>
</gene>
<feature type="domain" description="PpiC" evidence="11">
    <location>
        <begin position="208"/>
        <end position="298"/>
    </location>
</feature>
<dbReference type="GO" id="GO:0005886">
    <property type="term" value="C:plasma membrane"/>
    <property type="evidence" value="ECO:0007669"/>
    <property type="project" value="UniProtKB-SubCell"/>
</dbReference>
<feature type="transmembrane region" description="Helical" evidence="10">
    <location>
        <begin position="58"/>
        <end position="80"/>
    </location>
</feature>
<feature type="region of interest" description="Disordered" evidence="9">
    <location>
        <begin position="341"/>
        <end position="367"/>
    </location>
</feature>
<dbReference type="OrthoDB" id="14196at2"/>
<keyword evidence="10" id="KW-1133">Transmembrane helix</keyword>
<evidence type="ECO:0000256" key="2">
    <source>
        <dbReference type="ARBA" id="ARBA00006071"/>
    </source>
</evidence>
<dbReference type="GO" id="GO:0016491">
    <property type="term" value="F:oxidoreductase activity"/>
    <property type="evidence" value="ECO:0007669"/>
    <property type="project" value="UniProtKB-KW"/>
</dbReference>
<evidence type="ECO:0000256" key="4">
    <source>
        <dbReference type="ARBA" id="ARBA00023136"/>
    </source>
</evidence>
<dbReference type="EC" id="5.2.1.8" evidence="7"/>
<dbReference type="Pfam" id="PF13624">
    <property type="entry name" value="SurA_N_3"/>
    <property type="match status" value="1"/>
</dbReference>
<dbReference type="EMBL" id="PRLG01000039">
    <property type="protein sequence ID" value="PYY25131.1"/>
    <property type="molecule type" value="Genomic_DNA"/>
</dbReference>
<keyword evidence="4 7" id="KW-0472">Membrane</keyword>
<comment type="caution">
    <text evidence="12">The sequence shown here is derived from an EMBL/GenBank/DDBJ whole genome shotgun (WGS) entry which is preliminary data.</text>
</comment>
<dbReference type="InterPro" id="IPR023059">
    <property type="entry name" value="Foldase_PrsA"/>
</dbReference>
<protein>
    <recommendedName>
        <fullName evidence="7">Foldase protein PrsA</fullName>
        <ecNumber evidence="7">5.2.1.8</ecNumber>
    </recommendedName>
</protein>
<dbReference type="GO" id="GO:0003755">
    <property type="term" value="F:peptidyl-prolyl cis-trans isomerase activity"/>
    <property type="evidence" value="ECO:0007669"/>
    <property type="project" value="UniProtKB-UniRule"/>
</dbReference>